<evidence type="ECO:0000313" key="15">
    <source>
        <dbReference type="Proteomes" id="UP000299102"/>
    </source>
</evidence>
<dbReference type="OrthoDB" id="447173at2759"/>
<evidence type="ECO:0000259" key="13">
    <source>
        <dbReference type="Pfam" id="PF12774"/>
    </source>
</evidence>
<keyword evidence="6" id="KW-0067">ATP-binding</keyword>
<dbReference type="InterPro" id="IPR035699">
    <property type="entry name" value="AAA_6"/>
</dbReference>
<organism evidence="14 15">
    <name type="scientific">Eumeta variegata</name>
    <name type="common">Bagworm moth</name>
    <name type="synonym">Eumeta japonica</name>
    <dbReference type="NCBI Taxonomy" id="151549"/>
    <lineage>
        <taxon>Eukaryota</taxon>
        <taxon>Metazoa</taxon>
        <taxon>Ecdysozoa</taxon>
        <taxon>Arthropoda</taxon>
        <taxon>Hexapoda</taxon>
        <taxon>Insecta</taxon>
        <taxon>Pterygota</taxon>
        <taxon>Neoptera</taxon>
        <taxon>Endopterygota</taxon>
        <taxon>Lepidoptera</taxon>
        <taxon>Glossata</taxon>
        <taxon>Ditrysia</taxon>
        <taxon>Tineoidea</taxon>
        <taxon>Psychidae</taxon>
        <taxon>Oiketicinae</taxon>
        <taxon>Eumeta</taxon>
    </lineage>
</organism>
<evidence type="ECO:0000256" key="10">
    <source>
        <dbReference type="ARBA" id="ARBA00023175"/>
    </source>
</evidence>
<keyword evidence="8" id="KW-0175">Coiled coil</keyword>
<dbReference type="InterPro" id="IPR027417">
    <property type="entry name" value="P-loop_NTPase"/>
</dbReference>
<evidence type="ECO:0000256" key="2">
    <source>
        <dbReference type="ARBA" id="ARBA00004245"/>
    </source>
</evidence>
<keyword evidence="7" id="KW-0243">Dynein</keyword>
<comment type="subcellular location">
    <subcellularLocation>
        <location evidence="1">Cell projection</location>
        <location evidence="1">Cilium</location>
    </subcellularLocation>
    <subcellularLocation>
        <location evidence="2">Cytoplasm</location>
        <location evidence="2">Cytoskeleton</location>
    </subcellularLocation>
</comment>
<evidence type="ECO:0000256" key="12">
    <source>
        <dbReference type="ARBA" id="ARBA00023273"/>
    </source>
</evidence>
<dbReference type="SUPFAM" id="SSF52540">
    <property type="entry name" value="P-loop containing nucleoside triphosphate hydrolases"/>
    <property type="match status" value="1"/>
</dbReference>
<keyword evidence="12" id="KW-0966">Cell projection</keyword>
<name>A0A4C1ZDJ7_EUMVA</name>
<dbReference type="GO" id="GO:0005874">
    <property type="term" value="C:microtubule"/>
    <property type="evidence" value="ECO:0007669"/>
    <property type="project" value="UniProtKB-KW"/>
</dbReference>
<evidence type="ECO:0000256" key="7">
    <source>
        <dbReference type="ARBA" id="ARBA00023017"/>
    </source>
</evidence>
<evidence type="ECO:0000256" key="1">
    <source>
        <dbReference type="ARBA" id="ARBA00004138"/>
    </source>
</evidence>
<dbReference type="PANTHER" id="PTHR45703:SF1">
    <property type="entry name" value="DYNEINS HEAVY CHAIN"/>
    <property type="match status" value="1"/>
</dbReference>
<evidence type="ECO:0000313" key="14">
    <source>
        <dbReference type="EMBL" id="GBP85184.1"/>
    </source>
</evidence>
<dbReference type="GO" id="GO:0030286">
    <property type="term" value="C:dynein complex"/>
    <property type="evidence" value="ECO:0007669"/>
    <property type="project" value="UniProtKB-KW"/>
</dbReference>
<evidence type="ECO:0000256" key="11">
    <source>
        <dbReference type="ARBA" id="ARBA00023212"/>
    </source>
</evidence>
<dbReference type="GO" id="GO:0051959">
    <property type="term" value="F:dynein light intermediate chain binding"/>
    <property type="evidence" value="ECO:0007669"/>
    <property type="project" value="InterPro"/>
</dbReference>
<dbReference type="Pfam" id="PF12774">
    <property type="entry name" value="AAA_6"/>
    <property type="match status" value="1"/>
</dbReference>
<keyword evidence="5" id="KW-0547">Nucleotide-binding</keyword>
<keyword evidence="10" id="KW-0505">Motor protein</keyword>
<dbReference type="InterPro" id="IPR043157">
    <property type="entry name" value="Dynein_AAA1S"/>
</dbReference>
<evidence type="ECO:0000256" key="8">
    <source>
        <dbReference type="ARBA" id="ARBA00023054"/>
    </source>
</evidence>
<dbReference type="GO" id="GO:0007018">
    <property type="term" value="P:microtubule-based movement"/>
    <property type="evidence" value="ECO:0007669"/>
    <property type="project" value="InterPro"/>
</dbReference>
<dbReference type="FunFam" id="1.10.8.710:FF:000001">
    <property type="entry name" value="Dynein axonemal heavy chain 2"/>
    <property type="match status" value="1"/>
</dbReference>
<dbReference type="GO" id="GO:0005524">
    <property type="term" value="F:ATP binding"/>
    <property type="evidence" value="ECO:0007669"/>
    <property type="project" value="UniProtKB-KW"/>
</dbReference>
<dbReference type="EMBL" id="BGZK01001721">
    <property type="protein sequence ID" value="GBP85184.1"/>
    <property type="molecule type" value="Genomic_DNA"/>
</dbReference>
<dbReference type="PANTHER" id="PTHR45703">
    <property type="entry name" value="DYNEIN HEAVY CHAIN"/>
    <property type="match status" value="1"/>
</dbReference>
<comment type="caution">
    <text evidence="14">The sequence shown here is derived from an EMBL/GenBank/DDBJ whole genome shotgun (WGS) entry which is preliminary data.</text>
</comment>
<keyword evidence="4" id="KW-0493">Microtubule</keyword>
<dbReference type="AlphaFoldDB" id="A0A4C1ZDJ7"/>
<keyword evidence="11" id="KW-0206">Cytoskeleton</keyword>
<feature type="domain" description="Dynein heavy chain hydrolytic ATP-binding dynein motor region" evidence="13">
    <location>
        <begin position="27"/>
        <end position="168"/>
    </location>
</feature>
<gene>
    <name evidence="14" type="primary">DNAH3</name>
    <name evidence="14" type="ORF">EVAR_99758_1</name>
</gene>
<evidence type="ECO:0000256" key="3">
    <source>
        <dbReference type="ARBA" id="ARBA00022490"/>
    </source>
</evidence>
<sequence length="465" mass="52599">MDNIQCFISATTLILLVINVVLVHVDDRLARKIVQAYKLCSEQLSSQGHYDYGMRAVKSVLLAAGALRKAYPAVDESRLMLRAIIDVNMPKFLSQDVPLFIGIYSDLFPGVEIPQPDRSELLACVSKELDKRNLQKTDWYLEKIIQIYEMMLVRHGFMVVGPPMGGKTQAYQPFGLMYPEPGGALRALQLMKPPARHWRFGAIYRIINPKAITTWVSCMGALTPPPHEWSDGVLAITFREYAMSITRDRKWILFDGPVEAVWIENMNTVLDDNKKLCLMSGEIIQMTNKMNLIFEPADLEFASPATVSRCGMIYMEPEQLVRPGIQELLEWLSSLSLHFWERVVHISSMSEIHQFDSFSRLFTCLLKNESQVSTLMATVYICVCAALGFRAHHGGKPQTFDTFFRKLLGAELAHPKPRHKSDQESAFPRPRPYSTTCTINVTAAPGWRGRTRKGTAARAEAKVIL</sequence>
<dbReference type="InterPro" id="IPR026983">
    <property type="entry name" value="DHC"/>
</dbReference>
<keyword evidence="3" id="KW-0963">Cytoplasm</keyword>
<dbReference type="STRING" id="151549.A0A4C1ZDJ7"/>
<keyword evidence="15" id="KW-1185">Reference proteome</keyword>
<evidence type="ECO:0000256" key="6">
    <source>
        <dbReference type="ARBA" id="ARBA00022840"/>
    </source>
</evidence>
<dbReference type="Gene3D" id="1.10.8.710">
    <property type="match status" value="1"/>
</dbReference>
<evidence type="ECO:0000256" key="5">
    <source>
        <dbReference type="ARBA" id="ARBA00022741"/>
    </source>
</evidence>
<dbReference type="GO" id="GO:0045505">
    <property type="term" value="F:dynein intermediate chain binding"/>
    <property type="evidence" value="ECO:0007669"/>
    <property type="project" value="InterPro"/>
</dbReference>
<dbReference type="Proteomes" id="UP000299102">
    <property type="component" value="Unassembled WGS sequence"/>
</dbReference>
<protein>
    <submittedName>
        <fullName evidence="14">Dynein heavy chain 3, axonemal</fullName>
    </submittedName>
</protein>
<evidence type="ECO:0000256" key="9">
    <source>
        <dbReference type="ARBA" id="ARBA00023069"/>
    </source>
</evidence>
<dbReference type="Gene3D" id="3.40.50.300">
    <property type="entry name" value="P-loop containing nucleotide triphosphate hydrolases"/>
    <property type="match status" value="1"/>
</dbReference>
<keyword evidence="9" id="KW-0969">Cilium</keyword>
<reference evidence="14 15" key="1">
    <citation type="journal article" date="2019" name="Commun. Biol.">
        <title>The bagworm genome reveals a unique fibroin gene that provides high tensile strength.</title>
        <authorList>
            <person name="Kono N."/>
            <person name="Nakamura H."/>
            <person name="Ohtoshi R."/>
            <person name="Tomita M."/>
            <person name="Numata K."/>
            <person name="Arakawa K."/>
        </authorList>
    </citation>
    <scope>NUCLEOTIDE SEQUENCE [LARGE SCALE GENOMIC DNA]</scope>
</reference>
<dbReference type="GO" id="GO:0005929">
    <property type="term" value="C:cilium"/>
    <property type="evidence" value="ECO:0007669"/>
    <property type="project" value="UniProtKB-SubCell"/>
</dbReference>
<accession>A0A4C1ZDJ7</accession>
<proteinExistence type="predicted"/>
<evidence type="ECO:0000256" key="4">
    <source>
        <dbReference type="ARBA" id="ARBA00022701"/>
    </source>
</evidence>